<dbReference type="PANTHER" id="PTHR43877:SF2">
    <property type="entry name" value="AMINOALKYLPHOSPHONATE N-ACETYLTRANSFERASE-RELATED"/>
    <property type="match status" value="1"/>
</dbReference>
<reference evidence="5" key="1">
    <citation type="journal article" date="2019" name="Int. J. Syst. Evol. Microbiol.">
        <title>The Global Catalogue of Microorganisms (GCM) 10K type strain sequencing project: providing services to taxonomists for standard genome sequencing and annotation.</title>
        <authorList>
            <consortium name="The Broad Institute Genomics Platform"/>
            <consortium name="The Broad Institute Genome Sequencing Center for Infectious Disease"/>
            <person name="Wu L."/>
            <person name="Ma J."/>
        </authorList>
    </citation>
    <scope>NUCLEOTIDE SEQUENCE [LARGE SCALE GENOMIC DNA]</scope>
    <source>
        <strain evidence="5">CCM 8897</strain>
    </source>
</reference>
<organism evidence="4 5">
    <name type="scientific">Lapidilactobacillus achengensis</name>
    <dbReference type="NCBI Taxonomy" id="2486000"/>
    <lineage>
        <taxon>Bacteria</taxon>
        <taxon>Bacillati</taxon>
        <taxon>Bacillota</taxon>
        <taxon>Bacilli</taxon>
        <taxon>Lactobacillales</taxon>
        <taxon>Lactobacillaceae</taxon>
        <taxon>Lapidilactobacillus</taxon>
    </lineage>
</organism>
<evidence type="ECO:0000313" key="4">
    <source>
        <dbReference type="EMBL" id="MFC6315037.1"/>
    </source>
</evidence>
<keyword evidence="5" id="KW-1185">Reference proteome</keyword>
<dbReference type="Gene3D" id="3.40.630.30">
    <property type="match status" value="2"/>
</dbReference>
<evidence type="ECO:0000256" key="1">
    <source>
        <dbReference type="ARBA" id="ARBA00022679"/>
    </source>
</evidence>
<feature type="domain" description="N-acetyltransferase" evidence="3">
    <location>
        <begin position="11"/>
        <end position="146"/>
    </location>
</feature>
<dbReference type="InterPro" id="IPR050832">
    <property type="entry name" value="Bact_Acetyltransf"/>
</dbReference>
<dbReference type="EMBL" id="JBHSSM010000015">
    <property type="protein sequence ID" value="MFC6315037.1"/>
    <property type="molecule type" value="Genomic_DNA"/>
</dbReference>
<evidence type="ECO:0000259" key="3">
    <source>
        <dbReference type="PROSITE" id="PS51186"/>
    </source>
</evidence>
<dbReference type="InterPro" id="IPR000182">
    <property type="entry name" value="GNAT_dom"/>
</dbReference>
<proteinExistence type="predicted"/>
<evidence type="ECO:0000313" key="5">
    <source>
        <dbReference type="Proteomes" id="UP001596310"/>
    </source>
</evidence>
<keyword evidence="1" id="KW-0808">Transferase</keyword>
<dbReference type="InterPro" id="IPR016181">
    <property type="entry name" value="Acyl_CoA_acyltransferase"/>
</dbReference>
<dbReference type="SUPFAM" id="SSF55729">
    <property type="entry name" value="Acyl-CoA N-acyltransferases (Nat)"/>
    <property type="match status" value="2"/>
</dbReference>
<protein>
    <submittedName>
        <fullName evidence="4">GNAT family N-acetyltransferase</fullName>
    </submittedName>
</protein>
<dbReference type="CDD" id="cd04301">
    <property type="entry name" value="NAT_SF"/>
    <property type="match status" value="2"/>
</dbReference>
<name>A0ABW1UQA5_9LACO</name>
<dbReference type="RefSeq" id="WP_125595998.1">
    <property type="nucleotide sequence ID" value="NZ_JBHSSM010000015.1"/>
</dbReference>
<evidence type="ECO:0000256" key="2">
    <source>
        <dbReference type="ARBA" id="ARBA00023315"/>
    </source>
</evidence>
<dbReference type="Proteomes" id="UP001596310">
    <property type="component" value="Unassembled WGS sequence"/>
</dbReference>
<sequence>MLNFQISTQLSEQQTEEIGDLIAQCHLYDGGAKDPYLDNRFNYFQEMPWVALAISDQHVVGVATIYADAKPPEETEMAVFVLPQKRRQGIGQQLCELCQTTLRQFGYEHWEYWTELAFLNREPDFLAAIGLTADPDWEMQMVRPRQKTLVLPVRADTVLRPLSTDEIPNVLPIYQAAFPENTMDSTRQYLLGCLQDQQNDFQVLWQGQEPLGACAIKLDGDSAYLFSLFISPERQGRGWGTYLLNQLCLTYDQIPYLRLGVEASNARAHQLYENAGFQVETTVIYLS</sequence>
<dbReference type="Pfam" id="PF00583">
    <property type="entry name" value="Acetyltransf_1"/>
    <property type="match status" value="2"/>
</dbReference>
<gene>
    <name evidence="4" type="ORF">ACFQHW_05560</name>
</gene>
<dbReference type="PROSITE" id="PS51186">
    <property type="entry name" value="GNAT"/>
    <property type="match status" value="2"/>
</dbReference>
<comment type="caution">
    <text evidence="4">The sequence shown here is derived from an EMBL/GenBank/DDBJ whole genome shotgun (WGS) entry which is preliminary data.</text>
</comment>
<keyword evidence="2" id="KW-0012">Acyltransferase</keyword>
<dbReference type="PANTHER" id="PTHR43877">
    <property type="entry name" value="AMINOALKYLPHOSPHONATE N-ACETYLTRANSFERASE-RELATED-RELATED"/>
    <property type="match status" value="1"/>
</dbReference>
<feature type="domain" description="N-acetyltransferase" evidence="3">
    <location>
        <begin position="157"/>
        <end position="287"/>
    </location>
</feature>
<accession>A0ABW1UQA5</accession>